<reference evidence="2" key="1">
    <citation type="submission" date="2014-11" db="EMBL/GenBank/DDBJ databases">
        <authorList>
            <person name="Otto D Thomas"/>
            <person name="Naeem Raeece"/>
        </authorList>
    </citation>
    <scope>NUCLEOTIDE SEQUENCE</scope>
</reference>
<feature type="compositionally biased region" description="Basic and acidic residues" evidence="1">
    <location>
        <begin position="213"/>
        <end position="223"/>
    </location>
</feature>
<dbReference type="VEuPathDB" id="CryptoDB:Cvel_8824"/>
<feature type="region of interest" description="Disordered" evidence="1">
    <location>
        <begin position="209"/>
        <end position="229"/>
    </location>
</feature>
<dbReference type="EMBL" id="CDMZ01004019">
    <property type="protein sequence ID" value="CEM48402.1"/>
    <property type="molecule type" value="Genomic_DNA"/>
</dbReference>
<accession>A0A0G4HVB4</accession>
<sequence>GGGGGRCPGGWGGGKEGYVEADAAAPGPPSPPEKKGRVGGEKEDDEKEKKKDEEGRESEEDRQRGRDRAEFLAQKAQLGKKFLEAVFKTAWHCLQPHQALPFPPSTKAIKWAHWAIIFEAYTAMKGVRAGAPPKTIQKAFEYLHSDQEVLLATIPHDGTMQDLKFLYAIAWTLFLPFTETFLPLIPRPPFHRYGSLNLFDQIVKEFTGNTPPDKTKVEEKTSDSTRSTAMGQAGDRLIKAGAGGIGGLMGT</sequence>
<feature type="region of interest" description="Disordered" evidence="1">
    <location>
        <begin position="1"/>
        <end position="68"/>
    </location>
</feature>
<dbReference type="AlphaFoldDB" id="A0A0G4HVB4"/>
<feature type="compositionally biased region" description="Basic and acidic residues" evidence="1">
    <location>
        <begin position="32"/>
        <end position="68"/>
    </location>
</feature>
<organism evidence="2">
    <name type="scientific">Chromera velia CCMP2878</name>
    <dbReference type="NCBI Taxonomy" id="1169474"/>
    <lineage>
        <taxon>Eukaryota</taxon>
        <taxon>Sar</taxon>
        <taxon>Alveolata</taxon>
        <taxon>Colpodellida</taxon>
        <taxon>Chromeraceae</taxon>
        <taxon>Chromera</taxon>
    </lineage>
</organism>
<protein>
    <submittedName>
        <fullName evidence="2">Uncharacterized protein</fullName>
    </submittedName>
</protein>
<evidence type="ECO:0000256" key="1">
    <source>
        <dbReference type="SAM" id="MobiDB-lite"/>
    </source>
</evidence>
<feature type="non-terminal residue" evidence="2">
    <location>
        <position position="1"/>
    </location>
</feature>
<feature type="compositionally biased region" description="Gly residues" evidence="1">
    <location>
        <begin position="1"/>
        <end position="16"/>
    </location>
</feature>
<evidence type="ECO:0000313" key="2">
    <source>
        <dbReference type="EMBL" id="CEM48402.1"/>
    </source>
</evidence>
<gene>
    <name evidence="2" type="ORF">Cvel_8824</name>
</gene>
<name>A0A0G4HVB4_9ALVE</name>
<proteinExistence type="predicted"/>